<dbReference type="InterPro" id="IPR011075">
    <property type="entry name" value="TetR_C"/>
</dbReference>
<accession>A0A7W3LLY4</accession>
<dbReference type="InterPro" id="IPR009057">
    <property type="entry name" value="Homeodomain-like_sf"/>
</dbReference>
<evidence type="ECO:0000256" key="2">
    <source>
        <dbReference type="ARBA" id="ARBA00023125"/>
    </source>
</evidence>
<dbReference type="PANTHER" id="PTHR47506">
    <property type="entry name" value="TRANSCRIPTIONAL REGULATORY PROTEIN"/>
    <property type="match status" value="1"/>
</dbReference>
<dbReference type="Pfam" id="PF00440">
    <property type="entry name" value="TetR_N"/>
    <property type="match status" value="1"/>
</dbReference>
<dbReference type="EMBL" id="JACJIA010000002">
    <property type="protein sequence ID" value="MBA8950460.1"/>
    <property type="molecule type" value="Genomic_DNA"/>
</dbReference>
<dbReference type="PANTHER" id="PTHR47506:SF1">
    <property type="entry name" value="HTH-TYPE TRANSCRIPTIONAL REGULATOR YJDC"/>
    <property type="match status" value="1"/>
</dbReference>
<proteinExistence type="predicted"/>
<dbReference type="AlphaFoldDB" id="A0A7W3LLY4"/>
<evidence type="ECO:0000256" key="4">
    <source>
        <dbReference type="PROSITE-ProRule" id="PRU00335"/>
    </source>
</evidence>
<keyword evidence="3" id="KW-0804">Transcription</keyword>
<dbReference type="GO" id="GO:0003677">
    <property type="term" value="F:DNA binding"/>
    <property type="evidence" value="ECO:0007669"/>
    <property type="project" value="UniProtKB-UniRule"/>
</dbReference>
<dbReference type="Gene3D" id="1.10.357.10">
    <property type="entry name" value="Tetracycline Repressor, domain 2"/>
    <property type="match status" value="1"/>
</dbReference>
<evidence type="ECO:0000256" key="1">
    <source>
        <dbReference type="ARBA" id="ARBA00023015"/>
    </source>
</evidence>
<keyword evidence="1" id="KW-0805">Transcription regulation</keyword>
<name>A0A7W3LLY4_ACTNM</name>
<dbReference type="PROSITE" id="PS50977">
    <property type="entry name" value="HTH_TETR_2"/>
    <property type="match status" value="1"/>
</dbReference>
<protein>
    <submittedName>
        <fullName evidence="6">AcrR family transcriptional regulator</fullName>
    </submittedName>
</protein>
<gene>
    <name evidence="6" type="ORF">HNR61_002073</name>
</gene>
<dbReference type="Proteomes" id="UP000572680">
    <property type="component" value="Unassembled WGS sequence"/>
</dbReference>
<dbReference type="RefSeq" id="WP_182842877.1">
    <property type="nucleotide sequence ID" value="NZ_BAAALP010000002.1"/>
</dbReference>
<keyword evidence="7" id="KW-1185">Reference proteome</keyword>
<evidence type="ECO:0000313" key="6">
    <source>
        <dbReference type="EMBL" id="MBA8950460.1"/>
    </source>
</evidence>
<comment type="caution">
    <text evidence="6">The sequence shown here is derived from an EMBL/GenBank/DDBJ whole genome shotgun (WGS) entry which is preliminary data.</text>
</comment>
<dbReference type="InterPro" id="IPR036271">
    <property type="entry name" value="Tet_transcr_reg_TetR-rel_C_sf"/>
</dbReference>
<feature type="domain" description="HTH tetR-type" evidence="5">
    <location>
        <begin position="6"/>
        <end position="66"/>
    </location>
</feature>
<sequence>MARPRTTSDEEILEAATRAVWRHGVGGLTLAAVAREAGLAPATLVQRFGSKRGLLLALARRSSDPFGEARKGHDSPLAALHAALEAMVADVRTPAELANSMSFLQLDLTDEEFHGHAAEGARRTHRRIADLVAEAVAAGELADGTDAGRLARTVQVTYNGTLIVWALTREDEPLASVLRAAVDEVLRPYRAEP</sequence>
<evidence type="ECO:0000259" key="5">
    <source>
        <dbReference type="PROSITE" id="PS50977"/>
    </source>
</evidence>
<organism evidence="6 7">
    <name type="scientific">Actinomadura namibiensis</name>
    <dbReference type="NCBI Taxonomy" id="182080"/>
    <lineage>
        <taxon>Bacteria</taxon>
        <taxon>Bacillati</taxon>
        <taxon>Actinomycetota</taxon>
        <taxon>Actinomycetes</taxon>
        <taxon>Streptosporangiales</taxon>
        <taxon>Thermomonosporaceae</taxon>
        <taxon>Actinomadura</taxon>
    </lineage>
</organism>
<dbReference type="Pfam" id="PF16925">
    <property type="entry name" value="TetR_C_13"/>
    <property type="match status" value="1"/>
</dbReference>
<evidence type="ECO:0000313" key="7">
    <source>
        <dbReference type="Proteomes" id="UP000572680"/>
    </source>
</evidence>
<dbReference type="InterPro" id="IPR001647">
    <property type="entry name" value="HTH_TetR"/>
</dbReference>
<evidence type="ECO:0000256" key="3">
    <source>
        <dbReference type="ARBA" id="ARBA00023163"/>
    </source>
</evidence>
<keyword evidence="2 4" id="KW-0238">DNA-binding</keyword>
<dbReference type="PRINTS" id="PR00455">
    <property type="entry name" value="HTHTETR"/>
</dbReference>
<dbReference type="SUPFAM" id="SSF48498">
    <property type="entry name" value="Tetracyclin repressor-like, C-terminal domain"/>
    <property type="match status" value="1"/>
</dbReference>
<reference evidence="6 7" key="1">
    <citation type="submission" date="2020-08" db="EMBL/GenBank/DDBJ databases">
        <title>Genomic Encyclopedia of Type Strains, Phase IV (KMG-IV): sequencing the most valuable type-strain genomes for metagenomic binning, comparative biology and taxonomic classification.</title>
        <authorList>
            <person name="Goeker M."/>
        </authorList>
    </citation>
    <scope>NUCLEOTIDE SEQUENCE [LARGE SCALE GENOMIC DNA]</scope>
    <source>
        <strain evidence="6 7">DSM 44197</strain>
    </source>
</reference>
<dbReference type="SUPFAM" id="SSF46689">
    <property type="entry name" value="Homeodomain-like"/>
    <property type="match status" value="1"/>
</dbReference>
<feature type="DNA-binding region" description="H-T-H motif" evidence="4">
    <location>
        <begin position="29"/>
        <end position="48"/>
    </location>
</feature>